<evidence type="ECO:0000256" key="5">
    <source>
        <dbReference type="ARBA" id="ARBA00023002"/>
    </source>
</evidence>
<reference evidence="7 8" key="2">
    <citation type="submission" date="2020-08" db="EMBL/GenBank/DDBJ databases">
        <authorList>
            <person name="Partida-Martinez L."/>
            <person name="Huntemann M."/>
            <person name="Clum A."/>
            <person name="Wang J."/>
            <person name="Palaniappan K."/>
            <person name="Ritter S."/>
            <person name="Chen I.-M."/>
            <person name="Stamatis D."/>
            <person name="Reddy T."/>
            <person name="O'Malley R."/>
            <person name="Daum C."/>
            <person name="Shapiro N."/>
            <person name="Ivanova N."/>
            <person name="Kyrpides N."/>
            <person name="Woyke T."/>
        </authorList>
    </citation>
    <scope>NUCLEOTIDE SEQUENCE [LARGE SCALE GENOMIC DNA]</scope>
    <source>
        <strain evidence="7 8">AS2.23</strain>
    </source>
</reference>
<keyword evidence="3" id="KW-0285">Flavoprotein</keyword>
<name>A0A7W4TRC4_KINRA</name>
<dbReference type="InterPro" id="IPR016167">
    <property type="entry name" value="FAD-bd_PCMH_sub1"/>
</dbReference>
<comment type="similarity">
    <text evidence="2">Belongs to the oxygen-dependent FAD-linked oxidoreductase family.</text>
</comment>
<dbReference type="RefSeq" id="WP_183392724.1">
    <property type="nucleotide sequence ID" value="NZ_JACHVY010000005.1"/>
</dbReference>
<dbReference type="Gene3D" id="3.30.465.10">
    <property type="match status" value="1"/>
</dbReference>
<dbReference type="Proteomes" id="UP000533269">
    <property type="component" value="Unassembled WGS sequence"/>
</dbReference>
<dbReference type="Gene3D" id="3.40.462.20">
    <property type="match status" value="1"/>
</dbReference>
<keyword evidence="5" id="KW-0560">Oxidoreductase</keyword>
<accession>A0A7W4TRC4</accession>
<dbReference type="Pfam" id="PF01565">
    <property type="entry name" value="FAD_binding_4"/>
    <property type="match status" value="1"/>
</dbReference>
<evidence type="ECO:0000256" key="1">
    <source>
        <dbReference type="ARBA" id="ARBA00001974"/>
    </source>
</evidence>
<dbReference type="InterPro" id="IPR036318">
    <property type="entry name" value="FAD-bd_PCMH-like_sf"/>
</dbReference>
<dbReference type="PROSITE" id="PS51387">
    <property type="entry name" value="FAD_PCMH"/>
    <property type="match status" value="1"/>
</dbReference>
<dbReference type="InterPro" id="IPR050416">
    <property type="entry name" value="FAD-linked_Oxidoreductase"/>
</dbReference>
<dbReference type="InterPro" id="IPR016166">
    <property type="entry name" value="FAD-bd_PCMH"/>
</dbReference>
<dbReference type="PANTHER" id="PTHR42973">
    <property type="entry name" value="BINDING OXIDOREDUCTASE, PUTATIVE (AFU_ORTHOLOGUE AFUA_1G17690)-RELATED"/>
    <property type="match status" value="1"/>
</dbReference>
<dbReference type="SUPFAM" id="SSF56176">
    <property type="entry name" value="FAD-binding/transporter-associated domain-like"/>
    <property type="match status" value="1"/>
</dbReference>
<dbReference type="InterPro" id="IPR006094">
    <property type="entry name" value="Oxid_FAD_bind_N"/>
</dbReference>
<dbReference type="AlphaFoldDB" id="A0A7W4TRC4"/>
<proteinExistence type="inferred from homology"/>
<dbReference type="Gene3D" id="3.30.43.10">
    <property type="entry name" value="Uridine Diphospho-n-acetylenolpyruvylglucosamine Reductase, domain 2"/>
    <property type="match status" value="1"/>
</dbReference>
<dbReference type="PANTHER" id="PTHR42973:SF39">
    <property type="entry name" value="FAD-BINDING PCMH-TYPE DOMAIN-CONTAINING PROTEIN"/>
    <property type="match status" value="1"/>
</dbReference>
<evidence type="ECO:0000256" key="4">
    <source>
        <dbReference type="ARBA" id="ARBA00022827"/>
    </source>
</evidence>
<feature type="domain" description="FAD-binding PCMH-type" evidence="6">
    <location>
        <begin position="35"/>
        <end position="213"/>
    </location>
</feature>
<comment type="cofactor">
    <cofactor evidence="1">
        <name>FAD</name>
        <dbReference type="ChEBI" id="CHEBI:57692"/>
    </cofactor>
</comment>
<sequence length="456" mass="46293">MSTILDHDASASPRLLVAADSQAYTAATQPHNSSVQQRPVRVAAASHPQDLAAVLAEVAALERSLGSRLEVVPQATGHGAGAPVRNSAVLLDTSQLTDVVIDPDARTAVVGAGATWAAVNAAAERHGLLGLAGSAPTVSVSGYTFGGGIGWLVRRDGLASGALRAVHYVDGEGRSRTAADDAADPIDRDAIWAFRGAGGVGIAHTLEIDLVPAPHLHAGALLWHADALPDLIAAWSATIGTVGAGVSSSIAVLHVPPLPLFPQTLHGKVAVHLAIADPDGPTGAAPLLEAMRAVAPPVLDTWGPTNAAGLARIHLDPPTATPAVGDARWLDASTPDIAAALLATAADDDAGVVMMEIRHVAGAPTRRPGAVTTAPGDFIYHAVAPLNLIPRERIEAAFARARAVWSSADAGTTPGSWLEGAANVPEALTPGVRARAAAAAAAVDPDARIRRSRLLG</sequence>
<dbReference type="GO" id="GO:0071949">
    <property type="term" value="F:FAD binding"/>
    <property type="evidence" value="ECO:0007669"/>
    <property type="project" value="InterPro"/>
</dbReference>
<evidence type="ECO:0000313" key="7">
    <source>
        <dbReference type="EMBL" id="MBB2903086.1"/>
    </source>
</evidence>
<dbReference type="InterPro" id="IPR016169">
    <property type="entry name" value="FAD-bd_PCMH_sub2"/>
</dbReference>
<evidence type="ECO:0000256" key="3">
    <source>
        <dbReference type="ARBA" id="ARBA00022630"/>
    </source>
</evidence>
<protein>
    <submittedName>
        <fullName evidence="7">FAD/FMN-containing dehydrogenase</fullName>
    </submittedName>
</protein>
<evidence type="ECO:0000259" key="6">
    <source>
        <dbReference type="PROSITE" id="PS51387"/>
    </source>
</evidence>
<dbReference type="EMBL" id="JACHVY010000005">
    <property type="protein sequence ID" value="MBB2903086.1"/>
    <property type="molecule type" value="Genomic_DNA"/>
</dbReference>
<gene>
    <name evidence="7" type="ORF">FHR75_003928</name>
</gene>
<keyword evidence="4" id="KW-0274">FAD</keyword>
<evidence type="ECO:0000256" key="2">
    <source>
        <dbReference type="ARBA" id="ARBA00005466"/>
    </source>
</evidence>
<dbReference type="GO" id="GO:0016491">
    <property type="term" value="F:oxidoreductase activity"/>
    <property type="evidence" value="ECO:0007669"/>
    <property type="project" value="UniProtKB-KW"/>
</dbReference>
<organism evidence="7 8">
    <name type="scientific">Kineococcus radiotolerans</name>
    <dbReference type="NCBI Taxonomy" id="131568"/>
    <lineage>
        <taxon>Bacteria</taxon>
        <taxon>Bacillati</taxon>
        <taxon>Actinomycetota</taxon>
        <taxon>Actinomycetes</taxon>
        <taxon>Kineosporiales</taxon>
        <taxon>Kineosporiaceae</taxon>
        <taxon>Kineococcus</taxon>
    </lineage>
</organism>
<reference evidence="7 8" key="1">
    <citation type="submission" date="2020-08" db="EMBL/GenBank/DDBJ databases">
        <title>The Agave Microbiome: Exploring the role of microbial communities in plant adaptations to desert environments.</title>
        <authorList>
            <person name="Partida-Martinez L.P."/>
        </authorList>
    </citation>
    <scope>NUCLEOTIDE SEQUENCE [LARGE SCALE GENOMIC DNA]</scope>
    <source>
        <strain evidence="7 8">AS2.23</strain>
    </source>
</reference>
<comment type="caution">
    <text evidence="7">The sequence shown here is derived from an EMBL/GenBank/DDBJ whole genome shotgun (WGS) entry which is preliminary data.</text>
</comment>
<evidence type="ECO:0000313" key="8">
    <source>
        <dbReference type="Proteomes" id="UP000533269"/>
    </source>
</evidence>